<feature type="signal peptide" evidence="1">
    <location>
        <begin position="1"/>
        <end position="17"/>
    </location>
</feature>
<feature type="chain" id="PRO_5032530720" evidence="1">
    <location>
        <begin position="18"/>
        <end position="94"/>
    </location>
</feature>
<gene>
    <name evidence="2" type="ORF">CCAP1982_LOCUS14880</name>
</gene>
<protein>
    <submittedName>
        <fullName evidence="2">(Mediterranean fruit fly) hypothetical protein</fullName>
    </submittedName>
</protein>
<proteinExistence type="predicted"/>
<comment type="caution">
    <text evidence="2">The sequence shown here is derived from an EMBL/GenBank/DDBJ whole genome shotgun (WGS) entry which is preliminary data.</text>
</comment>
<keyword evidence="1" id="KW-0732">Signal</keyword>
<dbReference type="AlphaFoldDB" id="A0A811V9V3"/>
<evidence type="ECO:0000313" key="3">
    <source>
        <dbReference type="Proteomes" id="UP000606786"/>
    </source>
</evidence>
<dbReference type="KEGG" id="ccat:101451757"/>
<evidence type="ECO:0000256" key="1">
    <source>
        <dbReference type="SAM" id="SignalP"/>
    </source>
</evidence>
<dbReference type="OrthoDB" id="8055662at2759"/>
<dbReference type="EMBL" id="CAJHJT010000034">
    <property type="protein sequence ID" value="CAD7006566.1"/>
    <property type="molecule type" value="Genomic_DNA"/>
</dbReference>
<keyword evidence="3" id="KW-1185">Reference proteome</keyword>
<organism evidence="2 3">
    <name type="scientific">Ceratitis capitata</name>
    <name type="common">Mediterranean fruit fly</name>
    <name type="synonym">Tephritis capitata</name>
    <dbReference type="NCBI Taxonomy" id="7213"/>
    <lineage>
        <taxon>Eukaryota</taxon>
        <taxon>Metazoa</taxon>
        <taxon>Ecdysozoa</taxon>
        <taxon>Arthropoda</taxon>
        <taxon>Hexapoda</taxon>
        <taxon>Insecta</taxon>
        <taxon>Pterygota</taxon>
        <taxon>Neoptera</taxon>
        <taxon>Endopterygota</taxon>
        <taxon>Diptera</taxon>
        <taxon>Brachycera</taxon>
        <taxon>Muscomorpha</taxon>
        <taxon>Tephritoidea</taxon>
        <taxon>Tephritidae</taxon>
        <taxon>Ceratitis</taxon>
        <taxon>Ceratitis</taxon>
    </lineage>
</organism>
<reference evidence="2" key="1">
    <citation type="submission" date="2020-11" db="EMBL/GenBank/DDBJ databases">
        <authorList>
            <person name="Whitehead M."/>
        </authorList>
    </citation>
    <scope>NUCLEOTIDE SEQUENCE</scope>
    <source>
        <strain evidence="2">EGII</strain>
    </source>
</reference>
<sequence length="94" mass="10401">MQKLLIFACLVGTMTWAAEVYYTPHASAAAAYYAPLPIAVPATRTAAIVPLAYSRIQAAVPLPAVETYNSVQTPDSFQQQYRSDYKPVTYEFIH</sequence>
<evidence type="ECO:0000313" key="2">
    <source>
        <dbReference type="EMBL" id="CAD7006566.1"/>
    </source>
</evidence>
<accession>A0A811V9V3</accession>
<name>A0A811V9V3_CERCA</name>
<dbReference type="Proteomes" id="UP000606786">
    <property type="component" value="Unassembled WGS sequence"/>
</dbReference>